<organism evidence="1">
    <name type="scientific">marine metagenome</name>
    <dbReference type="NCBI Taxonomy" id="408172"/>
    <lineage>
        <taxon>unclassified sequences</taxon>
        <taxon>metagenomes</taxon>
        <taxon>ecological metagenomes</taxon>
    </lineage>
</organism>
<gene>
    <name evidence="1" type="ORF">METZ01_LOCUS23656</name>
</gene>
<dbReference type="AlphaFoldDB" id="A0A381PUQ6"/>
<evidence type="ECO:0000313" key="1">
    <source>
        <dbReference type="EMBL" id="SUZ70802.1"/>
    </source>
</evidence>
<proteinExistence type="predicted"/>
<protein>
    <submittedName>
        <fullName evidence="1">Uncharacterized protein</fullName>
    </submittedName>
</protein>
<dbReference type="EMBL" id="UINC01001102">
    <property type="protein sequence ID" value="SUZ70802.1"/>
    <property type="molecule type" value="Genomic_DNA"/>
</dbReference>
<name>A0A381PUQ6_9ZZZZ</name>
<accession>A0A381PUQ6</accession>
<sequence>MDIQSDQIHEPEWPHWMTVHEGHRVVDLFRASDTGFDRADGLQAKNES</sequence>
<reference evidence="1" key="1">
    <citation type="submission" date="2018-05" db="EMBL/GenBank/DDBJ databases">
        <authorList>
            <person name="Lanie J.A."/>
            <person name="Ng W.-L."/>
            <person name="Kazmierczak K.M."/>
            <person name="Andrzejewski T.M."/>
            <person name="Davidsen T.M."/>
            <person name="Wayne K.J."/>
            <person name="Tettelin H."/>
            <person name="Glass J.I."/>
            <person name="Rusch D."/>
            <person name="Podicherti R."/>
            <person name="Tsui H.-C.T."/>
            <person name="Winkler M.E."/>
        </authorList>
    </citation>
    <scope>NUCLEOTIDE SEQUENCE</scope>
</reference>